<organism evidence="9 10">
    <name type="scientific">Opisthorchis viverrini</name>
    <name type="common">Southeast Asian liver fluke</name>
    <dbReference type="NCBI Taxonomy" id="6198"/>
    <lineage>
        <taxon>Eukaryota</taxon>
        <taxon>Metazoa</taxon>
        <taxon>Spiralia</taxon>
        <taxon>Lophotrochozoa</taxon>
        <taxon>Platyhelminthes</taxon>
        <taxon>Trematoda</taxon>
        <taxon>Digenea</taxon>
        <taxon>Opisthorchiida</taxon>
        <taxon>Opisthorchiata</taxon>
        <taxon>Opisthorchiidae</taxon>
        <taxon>Opisthorchis</taxon>
    </lineage>
</organism>
<dbReference type="InterPro" id="IPR036249">
    <property type="entry name" value="Thioredoxin-like_sf"/>
</dbReference>
<dbReference type="EMBL" id="KL596644">
    <property type="protein sequence ID" value="KER31564.1"/>
    <property type="molecule type" value="Genomic_DNA"/>
</dbReference>
<dbReference type="OrthoDB" id="5919182at2759"/>
<evidence type="ECO:0000256" key="2">
    <source>
        <dbReference type="ARBA" id="ARBA00008046"/>
    </source>
</evidence>
<keyword evidence="3" id="KW-0689">Ribosomal protein</keyword>
<dbReference type="GO" id="GO:0003735">
    <property type="term" value="F:structural constituent of ribosome"/>
    <property type="evidence" value="ECO:0007669"/>
    <property type="project" value="InterPro"/>
</dbReference>
<evidence type="ECO:0000313" key="10">
    <source>
        <dbReference type="Proteomes" id="UP000054324"/>
    </source>
</evidence>
<feature type="domain" description="Ribosomal protein/NADH dehydrogenase" evidence="8">
    <location>
        <begin position="41"/>
        <end position="111"/>
    </location>
</feature>
<evidence type="ECO:0000259" key="8">
    <source>
        <dbReference type="SMART" id="SM00916"/>
    </source>
</evidence>
<evidence type="ECO:0000313" key="9">
    <source>
        <dbReference type="EMBL" id="KER31564.1"/>
    </source>
</evidence>
<protein>
    <recommendedName>
        <fullName evidence="6">Small ribosomal subunit protein mS25</fullName>
    </recommendedName>
    <alternativeName>
        <fullName evidence="7">28S ribosomal protein S25, mitochondrial</fullName>
    </alternativeName>
</protein>
<dbReference type="GO" id="GO:0005739">
    <property type="term" value="C:mitochondrion"/>
    <property type="evidence" value="ECO:0007669"/>
    <property type="project" value="UniProtKB-SubCell"/>
</dbReference>
<proteinExistence type="inferred from homology"/>
<evidence type="ECO:0000256" key="5">
    <source>
        <dbReference type="ARBA" id="ARBA00023274"/>
    </source>
</evidence>
<comment type="subcellular location">
    <subcellularLocation>
        <location evidence="1">Mitochondrion</location>
    </subcellularLocation>
</comment>
<accession>A0A075AIF9</accession>
<dbReference type="CTD" id="20316395"/>
<dbReference type="InterPro" id="IPR007741">
    <property type="entry name" value="Ribosomal_mL43/mS25/NADH_DH"/>
</dbReference>
<dbReference type="AlphaFoldDB" id="A0A075AIF9"/>
<sequence>MPFLKGGRLAITRTKKYLESGRLILNDAVKVIAIHHLPDQNISEGCDDLIKWFLPPLQFKNPEVQIITLKNICPTPFVRVYLEHDEELLIDCSFRKGIEIHDHLKSILGKPLHSASTPKFDTQLEENPANFGAKCRRQCMCEVYGQVPCSAHVGRPKPWPGQEPTLPVITGVTDRSATMEIRTPTDGIISP</sequence>
<name>A0A075AIF9_OPIVI</name>
<keyword evidence="4" id="KW-0496">Mitochondrion</keyword>
<dbReference type="Proteomes" id="UP000054324">
    <property type="component" value="Unassembled WGS sequence"/>
</dbReference>
<evidence type="ECO:0000256" key="1">
    <source>
        <dbReference type="ARBA" id="ARBA00004173"/>
    </source>
</evidence>
<dbReference type="STRING" id="6198.A0A075AIF9"/>
<keyword evidence="5" id="KW-0687">Ribonucleoprotein</keyword>
<evidence type="ECO:0000256" key="4">
    <source>
        <dbReference type="ARBA" id="ARBA00023128"/>
    </source>
</evidence>
<dbReference type="RefSeq" id="XP_009164659.1">
    <property type="nucleotide sequence ID" value="XM_009166395.1"/>
</dbReference>
<dbReference type="PANTHER" id="PTHR13274">
    <property type="entry name" value="MITOCHONDRIAL RIBOSOMAL PROTEIN S25"/>
    <property type="match status" value="1"/>
</dbReference>
<dbReference type="Pfam" id="PF05047">
    <property type="entry name" value="L51_S25_CI-B8"/>
    <property type="match status" value="1"/>
</dbReference>
<dbReference type="SMART" id="SM00916">
    <property type="entry name" value="L51_S25_CI-B8"/>
    <property type="match status" value="1"/>
</dbReference>
<dbReference type="SUPFAM" id="SSF52833">
    <property type="entry name" value="Thioredoxin-like"/>
    <property type="match status" value="1"/>
</dbReference>
<dbReference type="GO" id="GO:0005840">
    <property type="term" value="C:ribosome"/>
    <property type="evidence" value="ECO:0007669"/>
    <property type="project" value="UniProtKB-KW"/>
</dbReference>
<dbReference type="KEGG" id="ovi:T265_02207"/>
<evidence type="ECO:0000256" key="7">
    <source>
        <dbReference type="ARBA" id="ARBA00035369"/>
    </source>
</evidence>
<evidence type="ECO:0000256" key="6">
    <source>
        <dbReference type="ARBA" id="ARBA00035139"/>
    </source>
</evidence>
<gene>
    <name evidence="9" type="ORF">T265_02207</name>
</gene>
<keyword evidence="10" id="KW-1185">Reference proteome</keyword>
<dbReference type="PANTHER" id="PTHR13274:SF2">
    <property type="entry name" value="SMALL RIBOSOMAL SUBUNIT PROTEIN MS25"/>
    <property type="match status" value="1"/>
</dbReference>
<comment type="similarity">
    <text evidence="2">Belongs to the mitochondrion-specific ribosomal protein mS25 family.</text>
</comment>
<dbReference type="GeneID" id="20316395"/>
<dbReference type="GO" id="GO:1990904">
    <property type="term" value="C:ribonucleoprotein complex"/>
    <property type="evidence" value="ECO:0007669"/>
    <property type="project" value="UniProtKB-KW"/>
</dbReference>
<dbReference type="InterPro" id="IPR040049">
    <property type="entry name" value="Ribosomal_mS25/mL61"/>
</dbReference>
<evidence type="ECO:0000256" key="3">
    <source>
        <dbReference type="ARBA" id="ARBA00022980"/>
    </source>
</evidence>
<reference evidence="9 10" key="1">
    <citation type="submission" date="2013-11" db="EMBL/GenBank/DDBJ databases">
        <title>Opisthorchis viverrini - life in the bile duct.</title>
        <authorList>
            <person name="Young N.D."/>
            <person name="Nagarajan N."/>
            <person name="Lin S.J."/>
            <person name="Korhonen P.K."/>
            <person name="Jex A.R."/>
            <person name="Hall R.S."/>
            <person name="Safavi-Hemami H."/>
            <person name="Kaewkong W."/>
            <person name="Bertrand D."/>
            <person name="Gao S."/>
            <person name="Seet Q."/>
            <person name="Wongkham S."/>
            <person name="Teh B.T."/>
            <person name="Wongkham C."/>
            <person name="Intapan P.M."/>
            <person name="Maleewong W."/>
            <person name="Yang X."/>
            <person name="Hu M."/>
            <person name="Wang Z."/>
            <person name="Hofmann A."/>
            <person name="Sternberg P.W."/>
            <person name="Tan P."/>
            <person name="Wang J."/>
            <person name="Gasser R.B."/>
        </authorList>
    </citation>
    <scope>NUCLEOTIDE SEQUENCE [LARGE SCALE GENOMIC DNA]</scope>
</reference>